<keyword evidence="2" id="KW-1185">Reference proteome</keyword>
<organism evidence="1 2">
    <name type="scientific">Alligator mississippiensis</name>
    <name type="common">American alligator</name>
    <dbReference type="NCBI Taxonomy" id="8496"/>
    <lineage>
        <taxon>Eukaryota</taxon>
        <taxon>Metazoa</taxon>
        <taxon>Chordata</taxon>
        <taxon>Craniata</taxon>
        <taxon>Vertebrata</taxon>
        <taxon>Euteleostomi</taxon>
        <taxon>Archelosauria</taxon>
        <taxon>Archosauria</taxon>
        <taxon>Crocodylia</taxon>
        <taxon>Alligatoridae</taxon>
        <taxon>Alligatorinae</taxon>
        <taxon>Alligator</taxon>
    </lineage>
</organism>
<dbReference type="AlphaFoldDB" id="A0A151M264"/>
<dbReference type="Proteomes" id="UP000050525">
    <property type="component" value="Unassembled WGS sequence"/>
</dbReference>
<reference evidence="1 2" key="1">
    <citation type="journal article" date="2012" name="Genome Biol.">
        <title>Sequencing three crocodilian genomes to illuminate the evolution of archosaurs and amniotes.</title>
        <authorList>
            <person name="St John J.A."/>
            <person name="Braun E.L."/>
            <person name="Isberg S.R."/>
            <person name="Miles L.G."/>
            <person name="Chong A.Y."/>
            <person name="Gongora J."/>
            <person name="Dalzell P."/>
            <person name="Moran C."/>
            <person name="Bed'hom B."/>
            <person name="Abzhanov A."/>
            <person name="Burgess S.C."/>
            <person name="Cooksey A.M."/>
            <person name="Castoe T.A."/>
            <person name="Crawford N.G."/>
            <person name="Densmore L.D."/>
            <person name="Drew J.C."/>
            <person name="Edwards S.V."/>
            <person name="Faircloth B.C."/>
            <person name="Fujita M.K."/>
            <person name="Greenwold M.J."/>
            <person name="Hoffmann F.G."/>
            <person name="Howard J.M."/>
            <person name="Iguchi T."/>
            <person name="Janes D.E."/>
            <person name="Khan S.Y."/>
            <person name="Kohno S."/>
            <person name="de Koning A.J."/>
            <person name="Lance S.L."/>
            <person name="McCarthy F.M."/>
            <person name="McCormack J.E."/>
            <person name="Merchant M.E."/>
            <person name="Peterson D.G."/>
            <person name="Pollock D.D."/>
            <person name="Pourmand N."/>
            <person name="Raney B.J."/>
            <person name="Roessler K.A."/>
            <person name="Sanford J.R."/>
            <person name="Sawyer R.H."/>
            <person name="Schmidt C.J."/>
            <person name="Triplett E.W."/>
            <person name="Tuberville T.D."/>
            <person name="Venegas-Anaya M."/>
            <person name="Howard J.T."/>
            <person name="Jarvis E.D."/>
            <person name="Guillette L.J.Jr."/>
            <person name="Glenn T.C."/>
            <person name="Green R.E."/>
            <person name="Ray D.A."/>
        </authorList>
    </citation>
    <scope>NUCLEOTIDE SEQUENCE [LARGE SCALE GENOMIC DNA]</scope>
    <source>
        <strain evidence="1">KSC_2009_1</strain>
    </source>
</reference>
<comment type="caution">
    <text evidence="1">The sequence shown here is derived from an EMBL/GenBank/DDBJ whole genome shotgun (WGS) entry which is preliminary data.</text>
</comment>
<name>A0A151M264_ALLMI</name>
<evidence type="ECO:0000313" key="1">
    <source>
        <dbReference type="EMBL" id="KYO18556.1"/>
    </source>
</evidence>
<proteinExistence type="predicted"/>
<dbReference type="EMBL" id="AKHW03006807">
    <property type="protein sequence ID" value="KYO18556.1"/>
    <property type="molecule type" value="Genomic_DNA"/>
</dbReference>
<protein>
    <submittedName>
        <fullName evidence="1">Uncharacterized protein</fullName>
    </submittedName>
</protein>
<sequence>MALETLQVKNKGQRRNQELTRWTSVSVLSDLLSKKYQNLSRPFHKHSLNGRFVLNTEQGNSFPVQGTPCFPGVFTSALFLI</sequence>
<accession>A0A151M264</accession>
<evidence type="ECO:0000313" key="2">
    <source>
        <dbReference type="Proteomes" id="UP000050525"/>
    </source>
</evidence>
<gene>
    <name evidence="1" type="ORF">Y1Q_0014815</name>
</gene>